<protein>
    <submittedName>
        <fullName evidence="1">Uncharacterized protein</fullName>
    </submittedName>
</protein>
<proteinExistence type="predicted"/>
<organism evidence="1 2">
    <name type="scientific">Bradyrhizobium erythrophlei</name>
    <dbReference type="NCBI Taxonomy" id="1437360"/>
    <lineage>
        <taxon>Bacteria</taxon>
        <taxon>Pseudomonadati</taxon>
        <taxon>Pseudomonadota</taxon>
        <taxon>Alphaproteobacteria</taxon>
        <taxon>Hyphomicrobiales</taxon>
        <taxon>Nitrobacteraceae</taxon>
        <taxon>Bradyrhizobium</taxon>
    </lineage>
</organism>
<dbReference type="Proteomes" id="UP000198992">
    <property type="component" value="Unassembled WGS sequence"/>
</dbReference>
<evidence type="ECO:0000313" key="2">
    <source>
        <dbReference type="Proteomes" id="UP000198992"/>
    </source>
</evidence>
<accession>A0A1H5IUL3</accession>
<name>A0A1H5IUL3_9BRAD</name>
<dbReference type="RefSeq" id="WP_092125208.1">
    <property type="nucleotide sequence ID" value="NZ_FNTH01000001.1"/>
</dbReference>
<evidence type="ECO:0000313" key="1">
    <source>
        <dbReference type="EMBL" id="SEE43864.1"/>
    </source>
</evidence>
<dbReference type="OrthoDB" id="8236071at2"/>
<gene>
    <name evidence="1" type="ORF">SAMN05444164_8103</name>
</gene>
<reference evidence="1 2" key="1">
    <citation type="submission" date="2016-10" db="EMBL/GenBank/DDBJ databases">
        <authorList>
            <person name="de Groot N.N."/>
        </authorList>
    </citation>
    <scope>NUCLEOTIDE SEQUENCE [LARGE SCALE GENOMIC DNA]</scope>
    <source>
        <strain evidence="1 2">MT12</strain>
    </source>
</reference>
<sequence length="101" mass="11192">MNSSAGETEAALLALLHLIRLMGAELVAGQHRDDVELLVKAVETKLRSARFPAEMPNQDIVKGLDLAQARLRPILEELRARSEKAHLSDQLLLAPRPSRIH</sequence>
<dbReference type="AlphaFoldDB" id="A0A1H5IUL3"/>
<dbReference type="EMBL" id="FNTH01000001">
    <property type="protein sequence ID" value="SEE43864.1"/>
    <property type="molecule type" value="Genomic_DNA"/>
</dbReference>